<dbReference type="FunFam" id="1.10.10.60:FF:000114">
    <property type="entry name" value="cyclin-D-binding Myb-like transcription factor 1 isoform X1"/>
    <property type="match status" value="1"/>
</dbReference>
<dbReference type="Gene3D" id="1.10.10.60">
    <property type="entry name" value="Homeodomain-like"/>
    <property type="match status" value="2"/>
</dbReference>
<reference evidence="14" key="1">
    <citation type="journal article" date="2023" name="Mol. Biol. Evol.">
        <title>Third-Generation Sequencing Reveals the Adaptive Role of the Epigenome in Three Deep-Sea Polychaetes.</title>
        <authorList>
            <person name="Perez M."/>
            <person name="Aroh O."/>
            <person name="Sun Y."/>
            <person name="Lan Y."/>
            <person name="Juniper S.K."/>
            <person name="Young C.R."/>
            <person name="Angers B."/>
            <person name="Qian P.Y."/>
        </authorList>
    </citation>
    <scope>NUCLEOTIDE SEQUENCE</scope>
    <source>
        <strain evidence="14">P08H-3</strain>
    </source>
</reference>
<comment type="similarity">
    <text evidence="9">Belongs to the DMTF1 family.</text>
</comment>
<keyword evidence="7" id="KW-0539">Nucleus</keyword>
<organism evidence="14 15">
    <name type="scientific">Paralvinella palmiformis</name>
    <dbReference type="NCBI Taxonomy" id="53620"/>
    <lineage>
        <taxon>Eukaryota</taxon>
        <taxon>Metazoa</taxon>
        <taxon>Spiralia</taxon>
        <taxon>Lophotrochozoa</taxon>
        <taxon>Annelida</taxon>
        <taxon>Polychaeta</taxon>
        <taxon>Sedentaria</taxon>
        <taxon>Canalipalpata</taxon>
        <taxon>Terebellida</taxon>
        <taxon>Terebelliformia</taxon>
        <taxon>Alvinellidae</taxon>
        <taxon>Paralvinella</taxon>
    </lineage>
</organism>
<proteinExistence type="inferred from homology"/>
<dbReference type="SUPFAM" id="SSF46689">
    <property type="entry name" value="Homeodomain-like"/>
    <property type="match status" value="2"/>
</dbReference>
<evidence type="ECO:0000259" key="12">
    <source>
        <dbReference type="PROSITE" id="PS50090"/>
    </source>
</evidence>
<evidence type="ECO:0000313" key="15">
    <source>
        <dbReference type="Proteomes" id="UP001208570"/>
    </source>
</evidence>
<evidence type="ECO:0000256" key="11">
    <source>
        <dbReference type="SAM" id="MobiDB-lite"/>
    </source>
</evidence>
<dbReference type="InterPro" id="IPR046775">
    <property type="entry name" value="DMTF1_N"/>
</dbReference>
<keyword evidence="2" id="KW-0677">Repeat</keyword>
<dbReference type="InterPro" id="IPR051651">
    <property type="entry name" value="DMTF1_DNA-bind_reg"/>
</dbReference>
<evidence type="ECO:0000256" key="7">
    <source>
        <dbReference type="ARBA" id="ARBA00023242"/>
    </source>
</evidence>
<dbReference type="CDD" id="cd00167">
    <property type="entry name" value="SANT"/>
    <property type="match status" value="3"/>
</dbReference>
<feature type="region of interest" description="Disordered" evidence="11">
    <location>
        <begin position="841"/>
        <end position="885"/>
    </location>
</feature>
<evidence type="ECO:0000313" key="14">
    <source>
        <dbReference type="EMBL" id="KAK2144350.1"/>
    </source>
</evidence>
<comment type="caution">
    <text evidence="14">The sequence shown here is derived from an EMBL/GenBank/DDBJ whole genome shotgun (WGS) entry which is preliminary data.</text>
</comment>
<evidence type="ECO:0000256" key="10">
    <source>
        <dbReference type="ARBA" id="ARBA00070367"/>
    </source>
</evidence>
<dbReference type="Pfam" id="PF00249">
    <property type="entry name" value="Myb_DNA-binding"/>
    <property type="match status" value="2"/>
</dbReference>
<dbReference type="InterPro" id="IPR001005">
    <property type="entry name" value="SANT/Myb"/>
</dbReference>
<keyword evidence="5" id="KW-0010">Activator</keyword>
<sequence>MEGTECMPMEMAVSLAGNPTLIMLDSSGTLHIPSDDTVALAAAQGIKIEESDQLSSESLVLDSDQLDSQTINTLCKSEDVTTTCPESIIIQPQLTGADLNAQFNSSIQGSTEVGGGEHYLRLVNSDEQLGEGMVGVDASMLSQAYFPIILDQEMQDNTALAVTAQIIESGGRKMIILAPSSAVANSMQSIQMVEAQEGDLPDAQGTSCVEVISAGDGQNCGTGDGEEPDMKKIKLEEEDESSVYVLTVSDNGEEVAEAQEEVVSGRPPKTIGPKCTIVKNAGSAKAHPDLDVTQAWFTTKDDKVALQSKGHQWKQGQWTKEEVELLEHNIIKYCVDHQIEDPTEVIFQFSKEERKDFYRTVAKGLQRPLFSVYRRVIRMYDQKNHIGKYTPEEIAKLKELRQRHGSDWATIGAALGRSASSVKDRCRLMKDTCNTGKWLPDEERLLAQAVYDLSGCEPGDSVTKGLSWAMVADRVGTRSEKQCRTKWLNYLNWKQVGGSEWTREDDILLINKLIMSGAADETQVDWNDLSENWPSARSPQWLRGKWWTLKRHVPEYQRLSLPGLLEMMKKISFPIKNVKNPSPGDDIAPVTKLVLSNMGIAIPGASEADAATTTSSSMTVDQSDASSQNIRLYPNYSSVITTQPQGAFIITQPQTNSAIALAGTSITTDGLIVHALPFNQEGIIQTPDVLNDPSVTVQLNPQQVIISTDDSQNSMTATETIANIPVLQLGDGSHSDHDYQPLSQPDQIVTHTGTQISQADLEIQNHITSHGEMITTAVDLESEVSAEEADGQLLFPINESDIANDVTEPQLDVEHVTHSELDSSVTMSVVSTASPHFVPSSGNDFMQNMSSLSDPMFPSENPDLMGSSSDVEGDKSHCGPDTTAE</sequence>
<feature type="domain" description="Myb-like" evidence="12">
    <location>
        <begin position="430"/>
        <end position="491"/>
    </location>
</feature>
<feature type="domain" description="HTH myb-type" evidence="13">
    <location>
        <begin position="430"/>
        <end position="495"/>
    </location>
</feature>
<name>A0AAD9J2B0_9ANNE</name>
<evidence type="ECO:0000256" key="5">
    <source>
        <dbReference type="ARBA" id="ARBA00023159"/>
    </source>
</evidence>
<dbReference type="InterPro" id="IPR017930">
    <property type="entry name" value="Myb_dom"/>
</dbReference>
<dbReference type="AlphaFoldDB" id="A0AAD9J2B0"/>
<keyword evidence="6" id="KW-0804">Transcription</keyword>
<dbReference type="GO" id="GO:0005634">
    <property type="term" value="C:nucleus"/>
    <property type="evidence" value="ECO:0007669"/>
    <property type="project" value="UniProtKB-SubCell"/>
</dbReference>
<feature type="compositionally biased region" description="Polar residues" evidence="11">
    <location>
        <begin position="841"/>
        <end position="853"/>
    </location>
</feature>
<evidence type="ECO:0000256" key="9">
    <source>
        <dbReference type="ARBA" id="ARBA00061386"/>
    </source>
</evidence>
<evidence type="ECO:0000256" key="1">
    <source>
        <dbReference type="ARBA" id="ARBA00004123"/>
    </source>
</evidence>
<evidence type="ECO:0000259" key="13">
    <source>
        <dbReference type="PROSITE" id="PS51294"/>
    </source>
</evidence>
<dbReference type="SMART" id="SM00717">
    <property type="entry name" value="SANT"/>
    <property type="match status" value="4"/>
</dbReference>
<dbReference type="GO" id="GO:0000978">
    <property type="term" value="F:RNA polymerase II cis-regulatory region sequence-specific DNA binding"/>
    <property type="evidence" value="ECO:0007669"/>
    <property type="project" value="TreeGrafter"/>
</dbReference>
<gene>
    <name evidence="14" type="ORF">LSH36_766g03125</name>
</gene>
<dbReference type="PROSITE" id="PS51294">
    <property type="entry name" value="HTH_MYB"/>
    <property type="match status" value="1"/>
</dbReference>
<accession>A0AAD9J2B0</accession>
<keyword evidence="4" id="KW-0238">DNA-binding</keyword>
<dbReference type="PANTHER" id="PTHR46380:SF2">
    <property type="entry name" value="CYCLIN-D-BINDING MYB-LIKE TRANSCRIPTION FACTOR 1"/>
    <property type="match status" value="1"/>
</dbReference>
<evidence type="ECO:0000256" key="6">
    <source>
        <dbReference type="ARBA" id="ARBA00023163"/>
    </source>
</evidence>
<evidence type="ECO:0000256" key="4">
    <source>
        <dbReference type="ARBA" id="ARBA00023125"/>
    </source>
</evidence>
<dbReference type="PANTHER" id="PTHR46380">
    <property type="entry name" value="CYCLIN-D-BINDING MYB-LIKE TRANSCRIPTION FACTOR 1"/>
    <property type="match status" value="1"/>
</dbReference>
<dbReference type="FunFam" id="1.10.10.60:FF:000139">
    <property type="entry name" value="cyclin-D-binding Myb-like transcription factor 1 isoform X2"/>
    <property type="match status" value="1"/>
</dbReference>
<comment type="subcellular location">
    <subcellularLocation>
        <location evidence="1">Nucleus</location>
    </subcellularLocation>
</comment>
<keyword evidence="15" id="KW-1185">Reference proteome</keyword>
<evidence type="ECO:0000256" key="3">
    <source>
        <dbReference type="ARBA" id="ARBA00023015"/>
    </source>
</evidence>
<dbReference type="Proteomes" id="UP001208570">
    <property type="component" value="Unassembled WGS sequence"/>
</dbReference>
<dbReference type="GO" id="GO:0000981">
    <property type="term" value="F:DNA-binding transcription factor activity, RNA polymerase II-specific"/>
    <property type="evidence" value="ECO:0007669"/>
    <property type="project" value="TreeGrafter"/>
</dbReference>
<keyword evidence="8" id="KW-0131">Cell cycle</keyword>
<feature type="domain" description="Myb-like" evidence="12">
    <location>
        <begin position="499"/>
        <end position="550"/>
    </location>
</feature>
<dbReference type="InterPro" id="IPR009057">
    <property type="entry name" value="Homeodomain-like_sf"/>
</dbReference>
<dbReference type="EMBL" id="JAODUP010000766">
    <property type="protein sequence ID" value="KAK2144350.1"/>
    <property type="molecule type" value="Genomic_DNA"/>
</dbReference>
<keyword evidence="3" id="KW-0805">Transcription regulation</keyword>
<dbReference type="Pfam" id="PF20588">
    <property type="entry name" value="DMTF1_N"/>
    <property type="match status" value="1"/>
</dbReference>
<dbReference type="PROSITE" id="PS50090">
    <property type="entry name" value="MYB_LIKE"/>
    <property type="match status" value="2"/>
</dbReference>
<evidence type="ECO:0000256" key="2">
    <source>
        <dbReference type="ARBA" id="ARBA00022737"/>
    </source>
</evidence>
<protein>
    <recommendedName>
        <fullName evidence="10">Cyclin-D-binding Myb-like transcription factor 1</fullName>
    </recommendedName>
</protein>
<evidence type="ECO:0000256" key="8">
    <source>
        <dbReference type="ARBA" id="ARBA00023306"/>
    </source>
</evidence>